<reference evidence="3" key="1">
    <citation type="journal article" date="2014" name="Proc. Natl. Acad. Sci. U.S.A.">
        <title>Extensive sampling of basidiomycete genomes demonstrates inadequacy of the white-rot/brown-rot paradigm for wood decay fungi.</title>
        <authorList>
            <person name="Riley R."/>
            <person name="Salamov A.A."/>
            <person name="Brown D.W."/>
            <person name="Nagy L.G."/>
            <person name="Floudas D."/>
            <person name="Held B.W."/>
            <person name="Levasseur A."/>
            <person name="Lombard V."/>
            <person name="Morin E."/>
            <person name="Otillar R."/>
            <person name="Lindquist E.A."/>
            <person name="Sun H."/>
            <person name="LaButti K.M."/>
            <person name="Schmutz J."/>
            <person name="Jabbour D."/>
            <person name="Luo H."/>
            <person name="Baker S.E."/>
            <person name="Pisabarro A.G."/>
            <person name="Walton J.D."/>
            <person name="Blanchette R.A."/>
            <person name="Henrissat B."/>
            <person name="Martin F."/>
            <person name="Cullen D."/>
            <person name="Hibbett D.S."/>
            <person name="Grigoriev I.V."/>
        </authorList>
    </citation>
    <scope>NUCLEOTIDE SEQUENCE [LARGE SCALE GENOMIC DNA]</scope>
    <source>
        <strain evidence="3">CBS 339.88</strain>
    </source>
</reference>
<dbReference type="EMBL" id="KL142373">
    <property type="protein sequence ID" value="KDR79520.1"/>
    <property type="molecule type" value="Genomic_DNA"/>
</dbReference>
<keyword evidence="3" id="KW-1185">Reference proteome</keyword>
<feature type="non-terminal residue" evidence="2">
    <location>
        <position position="1"/>
    </location>
</feature>
<dbReference type="OrthoDB" id="1935484at2759"/>
<dbReference type="STRING" id="685588.A0A067T8L0"/>
<feature type="compositionally biased region" description="Polar residues" evidence="1">
    <location>
        <begin position="41"/>
        <end position="50"/>
    </location>
</feature>
<accession>A0A067T8L0</accession>
<proteinExistence type="predicted"/>
<protein>
    <submittedName>
        <fullName evidence="2">Uncharacterized protein</fullName>
    </submittedName>
</protein>
<evidence type="ECO:0000256" key="1">
    <source>
        <dbReference type="SAM" id="MobiDB-lite"/>
    </source>
</evidence>
<gene>
    <name evidence="2" type="ORF">GALMADRAFT_63430</name>
</gene>
<feature type="region of interest" description="Disordered" evidence="1">
    <location>
        <begin position="28"/>
        <end position="50"/>
    </location>
</feature>
<name>A0A067T8L0_GALM3</name>
<dbReference type="AlphaFoldDB" id="A0A067T8L0"/>
<dbReference type="Proteomes" id="UP000027222">
    <property type="component" value="Unassembled WGS sequence"/>
</dbReference>
<dbReference type="HOGENOM" id="CLU_3129791_0_0_1"/>
<organism evidence="2 3">
    <name type="scientific">Galerina marginata (strain CBS 339.88)</name>
    <dbReference type="NCBI Taxonomy" id="685588"/>
    <lineage>
        <taxon>Eukaryota</taxon>
        <taxon>Fungi</taxon>
        <taxon>Dikarya</taxon>
        <taxon>Basidiomycota</taxon>
        <taxon>Agaricomycotina</taxon>
        <taxon>Agaricomycetes</taxon>
        <taxon>Agaricomycetidae</taxon>
        <taxon>Agaricales</taxon>
        <taxon>Agaricineae</taxon>
        <taxon>Strophariaceae</taxon>
        <taxon>Galerina</taxon>
    </lineage>
</organism>
<sequence length="50" mass="5602">LVRKIDWKVMLWAAISCSALNLDRNNLSQADSDNLLPDLKLTTNGRSSML</sequence>
<evidence type="ECO:0000313" key="3">
    <source>
        <dbReference type="Proteomes" id="UP000027222"/>
    </source>
</evidence>
<evidence type="ECO:0000313" key="2">
    <source>
        <dbReference type="EMBL" id="KDR79520.1"/>
    </source>
</evidence>